<dbReference type="RefSeq" id="XP_066067304.1">
    <property type="nucleotide sequence ID" value="XM_066211207.1"/>
</dbReference>
<organism evidence="9 10">
    <name type="scientific">Cryptococcus depauperatus CBS 7841</name>
    <dbReference type="NCBI Taxonomy" id="1295531"/>
    <lineage>
        <taxon>Eukaryota</taxon>
        <taxon>Fungi</taxon>
        <taxon>Dikarya</taxon>
        <taxon>Basidiomycota</taxon>
        <taxon>Agaricomycotina</taxon>
        <taxon>Tremellomycetes</taxon>
        <taxon>Tremellales</taxon>
        <taxon>Cryptococcaceae</taxon>
        <taxon>Cryptococcus</taxon>
    </lineage>
</organism>
<dbReference type="Pfam" id="PF00307">
    <property type="entry name" value="CH"/>
    <property type="match status" value="1"/>
</dbReference>
<dbReference type="GO" id="GO:0072686">
    <property type="term" value="C:mitotic spindle"/>
    <property type="evidence" value="ECO:0007669"/>
    <property type="project" value="UniProtKB-ARBA"/>
</dbReference>
<dbReference type="PROSITE" id="PS51230">
    <property type="entry name" value="EB1_C"/>
    <property type="match status" value="1"/>
</dbReference>
<keyword evidence="5" id="KW-0493">Microtubule</keyword>
<keyword evidence="4" id="KW-0132">Cell division</keyword>
<keyword evidence="10" id="KW-1185">Reference proteome</keyword>
<dbReference type="PANTHER" id="PTHR10623">
    <property type="entry name" value="MICROTUBULE-ASSOCIATED PROTEIN RP/EB FAMILY MEMBER"/>
    <property type="match status" value="1"/>
</dbReference>
<dbReference type="VEuPathDB" id="FungiDB:L203_03008"/>
<dbReference type="SUPFAM" id="SSF47576">
    <property type="entry name" value="Calponin-homology domain, CH-domain"/>
    <property type="match status" value="1"/>
</dbReference>
<protein>
    <submittedName>
        <fullName evidence="9">Uncharacterized protein</fullName>
    </submittedName>
</protein>
<accession>A0A1E3IGZ8</accession>
<evidence type="ECO:0000313" key="10">
    <source>
        <dbReference type="Proteomes" id="UP000094043"/>
    </source>
</evidence>
<sequence length="252" mass="28123">MSVYVGESRGELIAWLNDLLAPSVVTKLEQCGKGDIYCQIIDSIYGDLPMSRVKFNAKMEYEYLDNFKILQKAFTKHKIEKPIPIERLVKCKMQDNLEFLQWMKKYWDMHSRGDGYDAQGRAGGTIASASSSRPSAARARAAVGVSVPGSRSVSAVGGAASSAQVAAMQARVAEIEAHSEGLLKERDFYFDKLRNIELIVQDRLAVENITQEETDIMTKIQDILYATIEGFEVPEDELAEQGQPLEAEEETF</sequence>
<dbReference type="GO" id="GO:0051010">
    <property type="term" value="F:microtubule plus-end binding"/>
    <property type="evidence" value="ECO:0007669"/>
    <property type="project" value="UniProtKB-ARBA"/>
</dbReference>
<evidence type="ECO:0000256" key="3">
    <source>
        <dbReference type="ARBA" id="ARBA00022490"/>
    </source>
</evidence>
<dbReference type="OrthoDB" id="2119228at2759"/>
<dbReference type="InterPro" id="IPR004953">
    <property type="entry name" value="EB1_C"/>
</dbReference>
<dbReference type="GO" id="GO:0035372">
    <property type="term" value="P:protein localization to microtubule"/>
    <property type="evidence" value="ECO:0007669"/>
    <property type="project" value="UniProtKB-ARBA"/>
</dbReference>
<keyword evidence="6" id="KW-0498">Mitosis</keyword>
<gene>
    <name evidence="9" type="ORF">L203_101772</name>
</gene>
<dbReference type="Pfam" id="PF03271">
    <property type="entry name" value="EB1"/>
    <property type="match status" value="1"/>
</dbReference>
<reference evidence="9" key="3">
    <citation type="submission" date="2024-01" db="EMBL/GenBank/DDBJ databases">
        <authorList>
            <person name="Coelho M.A."/>
            <person name="David-Palma M."/>
            <person name="Shea T."/>
            <person name="Sun S."/>
            <person name="Cuomo C.A."/>
            <person name="Heitman J."/>
        </authorList>
    </citation>
    <scope>NUCLEOTIDE SEQUENCE</scope>
    <source>
        <strain evidence="9">CBS 7841</strain>
    </source>
</reference>
<keyword evidence="3" id="KW-0963">Cytoplasm</keyword>
<dbReference type="GO" id="GO:0030473">
    <property type="term" value="P:nuclear migration along microtubule"/>
    <property type="evidence" value="ECO:0007669"/>
    <property type="project" value="UniProtKB-ARBA"/>
</dbReference>
<evidence type="ECO:0000256" key="6">
    <source>
        <dbReference type="ARBA" id="ARBA00022776"/>
    </source>
</evidence>
<evidence type="ECO:0000256" key="2">
    <source>
        <dbReference type="ARBA" id="ARBA00010729"/>
    </source>
</evidence>
<dbReference type="Gene3D" id="1.10.418.10">
    <property type="entry name" value="Calponin-like domain"/>
    <property type="match status" value="1"/>
</dbReference>
<dbReference type="Proteomes" id="UP000094043">
    <property type="component" value="Chromosome 2"/>
</dbReference>
<dbReference type="InterPro" id="IPR001715">
    <property type="entry name" value="CH_dom"/>
</dbReference>
<dbReference type="EMBL" id="CP143785">
    <property type="protein sequence ID" value="WVN86604.1"/>
    <property type="molecule type" value="Genomic_DNA"/>
</dbReference>
<comment type="similarity">
    <text evidence="2">Belongs to the MAPRE family.</text>
</comment>
<dbReference type="InterPro" id="IPR036133">
    <property type="entry name" value="EB1_C_sf"/>
</dbReference>
<dbReference type="Gene3D" id="1.20.5.1430">
    <property type="match status" value="1"/>
</dbReference>
<dbReference type="AlphaFoldDB" id="A0A1E3IGZ8"/>
<dbReference type="GO" id="GO:0035371">
    <property type="term" value="C:microtubule plus-end"/>
    <property type="evidence" value="ECO:0007669"/>
    <property type="project" value="UniProtKB-ARBA"/>
</dbReference>
<evidence type="ECO:0000256" key="5">
    <source>
        <dbReference type="ARBA" id="ARBA00022701"/>
    </source>
</evidence>
<evidence type="ECO:0000256" key="4">
    <source>
        <dbReference type="ARBA" id="ARBA00022618"/>
    </source>
</evidence>
<dbReference type="GO" id="GO:0051301">
    <property type="term" value="P:cell division"/>
    <property type="evidence" value="ECO:0007669"/>
    <property type="project" value="UniProtKB-KW"/>
</dbReference>
<dbReference type="GO" id="GO:0051233">
    <property type="term" value="C:spindle midzone"/>
    <property type="evidence" value="ECO:0007669"/>
    <property type="project" value="UniProtKB-ARBA"/>
</dbReference>
<evidence type="ECO:0000256" key="7">
    <source>
        <dbReference type="ARBA" id="ARBA00023212"/>
    </source>
</evidence>
<evidence type="ECO:0000313" key="9">
    <source>
        <dbReference type="EMBL" id="WVN86604.1"/>
    </source>
</evidence>
<dbReference type="KEGG" id="cdep:91085985"/>
<dbReference type="PROSITE" id="PS50021">
    <property type="entry name" value="CH"/>
    <property type="match status" value="1"/>
</dbReference>
<dbReference type="GeneID" id="91085985"/>
<comment type="subcellular location">
    <subcellularLocation>
        <location evidence="1">Cytoplasm</location>
        <location evidence="1">Cytoskeleton</location>
    </subcellularLocation>
</comment>
<evidence type="ECO:0000256" key="8">
    <source>
        <dbReference type="ARBA" id="ARBA00023306"/>
    </source>
</evidence>
<dbReference type="SUPFAM" id="SSF140612">
    <property type="entry name" value="EB1 dimerisation domain-like"/>
    <property type="match status" value="1"/>
</dbReference>
<dbReference type="InterPro" id="IPR036872">
    <property type="entry name" value="CH_dom_sf"/>
</dbReference>
<dbReference type="InterPro" id="IPR027328">
    <property type="entry name" value="MAPRE"/>
</dbReference>
<keyword evidence="7" id="KW-0206">Cytoskeleton</keyword>
<reference evidence="9" key="1">
    <citation type="submission" date="2016-06" db="EMBL/GenBank/DDBJ databases">
        <authorList>
            <person name="Cuomo C."/>
            <person name="Litvintseva A."/>
            <person name="Heitman J."/>
            <person name="Chen Y."/>
            <person name="Sun S."/>
            <person name="Springer D."/>
            <person name="Dromer F."/>
            <person name="Young S."/>
            <person name="Zeng Q."/>
            <person name="Chapman S."/>
            <person name="Gujja S."/>
            <person name="Saif S."/>
            <person name="Birren B."/>
        </authorList>
    </citation>
    <scope>NUCLEOTIDE SEQUENCE</scope>
    <source>
        <strain evidence="9">CBS 7841</strain>
    </source>
</reference>
<proteinExistence type="inferred from homology"/>
<reference evidence="9" key="2">
    <citation type="journal article" date="2022" name="Elife">
        <title>Obligate sexual reproduction of a homothallic fungus closely related to the Cryptococcus pathogenic species complex.</title>
        <authorList>
            <person name="Passer A.R."/>
            <person name="Clancey S.A."/>
            <person name="Shea T."/>
            <person name="David-Palma M."/>
            <person name="Averette A.F."/>
            <person name="Boekhout T."/>
            <person name="Porcel B.M."/>
            <person name="Nowrousian M."/>
            <person name="Cuomo C.A."/>
            <person name="Sun S."/>
            <person name="Heitman J."/>
            <person name="Coelho M.A."/>
        </authorList>
    </citation>
    <scope>NUCLEOTIDE SEQUENCE</scope>
    <source>
        <strain evidence="9">CBS 7841</strain>
    </source>
</reference>
<keyword evidence="8" id="KW-0131">Cell cycle</keyword>
<name>A0A1E3IGZ8_9TREE</name>
<evidence type="ECO:0000256" key="1">
    <source>
        <dbReference type="ARBA" id="ARBA00004245"/>
    </source>
</evidence>
<dbReference type="FunFam" id="1.10.418.10:FF:000028">
    <property type="entry name" value="RP/EB family microtubule-associated protein"/>
    <property type="match status" value="1"/>
</dbReference>